<dbReference type="PROSITE" id="PS50195">
    <property type="entry name" value="PX"/>
    <property type="match status" value="1"/>
</dbReference>
<dbReference type="Pfam" id="PF00787">
    <property type="entry name" value="PX"/>
    <property type="match status" value="1"/>
</dbReference>
<dbReference type="Gene3D" id="1.20.5.110">
    <property type="match status" value="1"/>
</dbReference>
<dbReference type="SUPFAM" id="SSF58038">
    <property type="entry name" value="SNARE fusion complex"/>
    <property type="match status" value="1"/>
</dbReference>
<feature type="coiled-coil region" evidence="5">
    <location>
        <begin position="185"/>
        <end position="232"/>
    </location>
</feature>
<dbReference type="Proteomes" id="UP000750334">
    <property type="component" value="Unassembled WGS sequence"/>
</dbReference>
<evidence type="ECO:0000313" key="8">
    <source>
        <dbReference type="EMBL" id="KAG0655312.1"/>
    </source>
</evidence>
<evidence type="ECO:0000313" key="9">
    <source>
        <dbReference type="Proteomes" id="UP000750334"/>
    </source>
</evidence>
<dbReference type="EMBL" id="PUHR01000300">
    <property type="protein sequence ID" value="KAG0655312.1"/>
    <property type="molecule type" value="Genomic_DNA"/>
</dbReference>
<feature type="domain" description="PX" evidence="7">
    <location>
        <begin position="8"/>
        <end position="136"/>
    </location>
</feature>
<dbReference type="SMART" id="SM00312">
    <property type="entry name" value="PX"/>
    <property type="match status" value="1"/>
</dbReference>
<evidence type="ECO:0000256" key="3">
    <source>
        <dbReference type="ARBA" id="ARBA00023054"/>
    </source>
</evidence>
<gene>
    <name evidence="8" type="ORF">C6P45_003130</name>
</gene>
<dbReference type="GO" id="GO:0000329">
    <property type="term" value="C:fungal-type vacuole membrane"/>
    <property type="evidence" value="ECO:0007669"/>
    <property type="project" value="UniProtKB-ARBA"/>
</dbReference>
<organism evidence="8 9">
    <name type="scientific">Maudiozyma exigua</name>
    <name type="common">Yeast</name>
    <name type="synonym">Kazachstania exigua</name>
    <dbReference type="NCBI Taxonomy" id="34358"/>
    <lineage>
        <taxon>Eukaryota</taxon>
        <taxon>Fungi</taxon>
        <taxon>Dikarya</taxon>
        <taxon>Ascomycota</taxon>
        <taxon>Saccharomycotina</taxon>
        <taxon>Saccharomycetes</taxon>
        <taxon>Saccharomycetales</taxon>
        <taxon>Saccharomycetaceae</taxon>
        <taxon>Maudiozyma</taxon>
    </lineage>
</organism>
<dbReference type="GO" id="GO:0007034">
    <property type="term" value="P:vacuolar transport"/>
    <property type="evidence" value="ECO:0007669"/>
    <property type="project" value="UniProtKB-ARBA"/>
</dbReference>
<dbReference type="CDD" id="cd15858">
    <property type="entry name" value="SNARE_VAM7"/>
    <property type="match status" value="1"/>
</dbReference>
<reference evidence="8 9" key="1">
    <citation type="submission" date="2020-11" db="EMBL/GenBank/DDBJ databases">
        <title>Kefir isolates.</title>
        <authorList>
            <person name="Marcisauskas S."/>
            <person name="Kim Y."/>
            <person name="Blasche S."/>
        </authorList>
    </citation>
    <scope>NUCLEOTIDE SEQUENCE [LARGE SCALE GENOMIC DNA]</scope>
    <source>
        <strain evidence="8 9">OG2</strain>
    </source>
</reference>
<dbReference type="GO" id="GO:0016192">
    <property type="term" value="P:vesicle-mediated transport"/>
    <property type="evidence" value="ECO:0007669"/>
    <property type="project" value="UniProtKB-ARBA"/>
</dbReference>
<dbReference type="SMART" id="SM00397">
    <property type="entry name" value="t_SNARE"/>
    <property type="match status" value="1"/>
</dbReference>
<evidence type="ECO:0000259" key="6">
    <source>
        <dbReference type="PROSITE" id="PS50192"/>
    </source>
</evidence>
<evidence type="ECO:0000256" key="2">
    <source>
        <dbReference type="ARBA" id="ARBA00022554"/>
    </source>
</evidence>
<keyword evidence="2" id="KW-0926">Vacuole</keyword>
<name>A0A9P7B2T9_MAUEX</name>
<comment type="caution">
    <text evidence="8">The sequence shown here is derived from an EMBL/GenBank/DDBJ whole genome shotgun (WGS) entry which is preliminary data.</text>
</comment>
<dbReference type="SUPFAM" id="SSF64268">
    <property type="entry name" value="PX domain"/>
    <property type="match status" value="1"/>
</dbReference>
<dbReference type="GO" id="GO:0035091">
    <property type="term" value="F:phosphatidylinositol binding"/>
    <property type="evidence" value="ECO:0007669"/>
    <property type="project" value="InterPro"/>
</dbReference>
<comment type="subcellular location">
    <subcellularLocation>
        <location evidence="1">Vacuole</location>
    </subcellularLocation>
</comment>
<dbReference type="GO" id="GO:0097576">
    <property type="term" value="P:vacuole fusion"/>
    <property type="evidence" value="ECO:0007669"/>
    <property type="project" value="UniProtKB-ARBA"/>
</dbReference>
<accession>A0A9P7B2T9</accession>
<dbReference type="FunFam" id="1.20.5.110:FF:000058">
    <property type="entry name" value="VAM7p Vacuolar SNARE protein"/>
    <property type="match status" value="1"/>
</dbReference>
<evidence type="ECO:0008006" key="10">
    <source>
        <dbReference type="Google" id="ProtNLM"/>
    </source>
</evidence>
<dbReference type="InterPro" id="IPR036871">
    <property type="entry name" value="PX_dom_sf"/>
</dbReference>
<feature type="domain" description="T-SNARE coiled-coil homology" evidence="6">
    <location>
        <begin position="299"/>
        <end position="361"/>
    </location>
</feature>
<dbReference type="OrthoDB" id="428895at2759"/>
<comment type="function">
    <text evidence="4">Essential for proper morphogenesis of the vacuole. May exist as structural reinforcement on the surface of the vacuolar membrane and be required for maintenance against rupture by osmotic pressure.</text>
</comment>
<evidence type="ECO:0000256" key="1">
    <source>
        <dbReference type="ARBA" id="ARBA00004116"/>
    </source>
</evidence>
<dbReference type="InterPro" id="IPR000727">
    <property type="entry name" value="T_SNARE_dom"/>
</dbReference>
<dbReference type="Gene3D" id="3.30.1520.10">
    <property type="entry name" value="Phox-like domain"/>
    <property type="match status" value="1"/>
</dbReference>
<sequence length="365" mass="42606">MNNHNGTSHHFQAQVFIENARLINDSFVQYNIHIQILKSGNVTWDTHIHKRFSDFINLRQGMINELGNNSEFPYELPNKQFSLWNNKQTNISSDVIEERKVKLAKFLYDMLNDSFDSKWRNTDTVAKFLNIPKRWNSMASTGSSHAINTFETGEDENNWLSTFRDCKNDLQMSKKLTSGERTRKLIQLRLKINHLEKLLNSKDEEELEKSELERRQNLLKVLKQDINELSLQPSYQNESDPQLNNIPTSYTDTSNFTNRAMNDTTTINSGIRPQVGRRRLGETEVTAQLNNQQLLSMHKDTMKVQDQELMDLHKIIQKQKAMSIQMNQELSEQNEMLDIFSNDIDQTANKLKTATRRATKFNDSM</sequence>
<protein>
    <recommendedName>
        <fullName evidence="10">PX domain-containing protein</fullName>
    </recommendedName>
</protein>
<dbReference type="AlphaFoldDB" id="A0A9P7B2T9"/>
<keyword evidence="9" id="KW-1185">Reference proteome</keyword>
<keyword evidence="3 5" id="KW-0175">Coiled coil</keyword>
<dbReference type="PROSITE" id="PS50192">
    <property type="entry name" value="T_SNARE"/>
    <property type="match status" value="1"/>
</dbReference>
<evidence type="ECO:0000256" key="5">
    <source>
        <dbReference type="SAM" id="Coils"/>
    </source>
</evidence>
<evidence type="ECO:0000256" key="4">
    <source>
        <dbReference type="ARBA" id="ARBA00054927"/>
    </source>
</evidence>
<proteinExistence type="predicted"/>
<dbReference type="InterPro" id="IPR001683">
    <property type="entry name" value="PX_dom"/>
</dbReference>
<evidence type="ECO:0000259" key="7">
    <source>
        <dbReference type="PROSITE" id="PS50195"/>
    </source>
</evidence>